<keyword evidence="2" id="KW-1185">Reference proteome</keyword>
<protein>
    <submittedName>
        <fullName evidence="1">Uncharacterized protein</fullName>
    </submittedName>
</protein>
<sequence length="45" mass="5194">MFFAQKKSRPTANPVRVRAALYFDCLGTAGLPHLEHDLVQYDFLR</sequence>
<organism evidence="1 2">
    <name type="scientific">Desulfosporosinus metallidurans</name>
    <dbReference type="NCBI Taxonomy" id="1888891"/>
    <lineage>
        <taxon>Bacteria</taxon>
        <taxon>Bacillati</taxon>
        <taxon>Bacillota</taxon>
        <taxon>Clostridia</taxon>
        <taxon>Eubacteriales</taxon>
        <taxon>Desulfitobacteriaceae</taxon>
        <taxon>Desulfosporosinus</taxon>
    </lineage>
</organism>
<dbReference type="AlphaFoldDB" id="A0A1Q8QF39"/>
<gene>
    <name evidence="1" type="ORF">DSOL_5180</name>
</gene>
<reference evidence="1 2" key="1">
    <citation type="submission" date="2016-09" db="EMBL/GenBank/DDBJ databases">
        <title>Complete genome of Desulfosporosinus sp. OL.</title>
        <authorList>
            <person name="Mardanov A."/>
            <person name="Beletsky A."/>
            <person name="Panova A."/>
            <person name="Karnachuk O."/>
            <person name="Ravin N."/>
        </authorList>
    </citation>
    <scope>NUCLEOTIDE SEQUENCE [LARGE SCALE GENOMIC DNA]</scope>
    <source>
        <strain evidence="1 2">OL</strain>
    </source>
</reference>
<evidence type="ECO:0000313" key="1">
    <source>
        <dbReference type="EMBL" id="OLN25918.1"/>
    </source>
</evidence>
<accession>A0A1Q8QF39</accession>
<comment type="caution">
    <text evidence="1">The sequence shown here is derived from an EMBL/GenBank/DDBJ whole genome shotgun (WGS) entry which is preliminary data.</text>
</comment>
<proteinExistence type="predicted"/>
<dbReference type="Proteomes" id="UP000186102">
    <property type="component" value="Unassembled WGS sequence"/>
</dbReference>
<name>A0A1Q8QF39_9FIRM</name>
<dbReference type="EMBL" id="MLBF01000093">
    <property type="protein sequence ID" value="OLN25918.1"/>
    <property type="molecule type" value="Genomic_DNA"/>
</dbReference>
<evidence type="ECO:0000313" key="2">
    <source>
        <dbReference type="Proteomes" id="UP000186102"/>
    </source>
</evidence>